<dbReference type="Gene3D" id="3.30.370.10">
    <property type="entry name" value="Barstar-like"/>
    <property type="match status" value="1"/>
</dbReference>
<dbReference type="Pfam" id="PF01337">
    <property type="entry name" value="Barstar"/>
    <property type="match status" value="1"/>
</dbReference>
<dbReference type="InterPro" id="IPR000468">
    <property type="entry name" value="Barstar"/>
</dbReference>
<dbReference type="EMBL" id="KR012999">
    <property type="protein sequence ID" value="AKM12327.1"/>
    <property type="molecule type" value="Genomic_DNA"/>
</dbReference>
<comment type="similarity">
    <text evidence="1">Belongs to the barstar family.</text>
</comment>
<evidence type="ECO:0000256" key="1">
    <source>
        <dbReference type="ARBA" id="ARBA00006845"/>
    </source>
</evidence>
<sequence length="95" mass="11286">MQLEIIGSKIYTEQDFHNQISKIFSIQDYYGNNLDALWDLLSTNVERPITLVWKDAMFSKNQLENIFIEIVNVLEGVKKQDEDYGFEEKFNYILE</sequence>
<name>A0A0H3WLJ6_NEIME</name>
<dbReference type="SUPFAM" id="SSF52038">
    <property type="entry name" value="Barstar-related"/>
    <property type="match status" value="1"/>
</dbReference>
<reference evidence="3" key="1">
    <citation type="journal article" date="2015" name="BMC Microbiol.">
        <title>Fratricide activity of MafB protein of N. meningitidis strain B16B6.</title>
        <authorList>
            <person name="Arenas J."/>
            <person name="de Maat V."/>
            <person name="Caton L."/>
            <person name="Krekorian M."/>
            <person name="Herrero J.C."/>
            <person name="Ferrera F."/>
            <person name="Tommassen J."/>
        </authorList>
    </citation>
    <scope>NUCLEOTIDE SEQUENCE</scope>
    <source>
        <strain evidence="3">B16B6</strain>
    </source>
</reference>
<accession>A0A0H3WLJ6</accession>
<dbReference type="CDD" id="cd05142">
    <property type="entry name" value="Barstar"/>
    <property type="match status" value="1"/>
</dbReference>
<dbReference type="InterPro" id="IPR035905">
    <property type="entry name" value="Barstar-like_sf"/>
</dbReference>
<organism evidence="3">
    <name type="scientific">Neisseria meningitidis</name>
    <dbReference type="NCBI Taxonomy" id="487"/>
    <lineage>
        <taxon>Bacteria</taxon>
        <taxon>Pseudomonadati</taxon>
        <taxon>Pseudomonadota</taxon>
        <taxon>Betaproteobacteria</taxon>
        <taxon>Neisseriales</taxon>
        <taxon>Neisseriaceae</taxon>
        <taxon>Neisseria</taxon>
    </lineage>
</organism>
<gene>
    <name evidence="3" type="primary">mafI1MGI-2</name>
</gene>
<feature type="domain" description="Barstar (barnase inhibitor)" evidence="2">
    <location>
        <begin position="2"/>
        <end position="90"/>
    </location>
</feature>
<protein>
    <submittedName>
        <fullName evidence="3">MafI</fullName>
    </submittedName>
</protein>
<dbReference type="AlphaFoldDB" id="A0A0H3WLJ6"/>
<proteinExistence type="inferred from homology"/>
<evidence type="ECO:0000259" key="2">
    <source>
        <dbReference type="Pfam" id="PF01337"/>
    </source>
</evidence>
<evidence type="ECO:0000313" key="3">
    <source>
        <dbReference type="EMBL" id="AKM12327.1"/>
    </source>
</evidence>
<dbReference type="SMR" id="A0A0H3WLJ6"/>